<dbReference type="RefSeq" id="WP_130101121.1">
    <property type="nucleotide sequence ID" value="NZ_SDWW01000004.1"/>
</dbReference>
<comment type="caution">
    <text evidence="4">The sequence shown here is derived from an EMBL/GenBank/DDBJ whole genome shotgun (WGS) entry which is preliminary data.</text>
</comment>
<keyword evidence="2" id="KW-0812">Transmembrane</keyword>
<dbReference type="EMBL" id="SDWW01000004">
    <property type="protein sequence ID" value="RYV52627.1"/>
    <property type="molecule type" value="Genomic_DNA"/>
</dbReference>
<reference evidence="4 5" key="1">
    <citation type="submission" date="2019-01" db="EMBL/GenBank/DDBJ databases">
        <title>Novel species of Cellulomonas.</title>
        <authorList>
            <person name="Liu Q."/>
            <person name="Xin Y.-H."/>
        </authorList>
    </citation>
    <scope>NUCLEOTIDE SEQUENCE [LARGE SCALE GENOMIC DNA]</scope>
    <source>
        <strain evidence="4 5">HLT2-17</strain>
    </source>
</reference>
<feature type="transmembrane region" description="Helical" evidence="2">
    <location>
        <begin position="163"/>
        <end position="181"/>
    </location>
</feature>
<feature type="region of interest" description="Disordered" evidence="1">
    <location>
        <begin position="548"/>
        <end position="608"/>
    </location>
</feature>
<dbReference type="InterPro" id="IPR002931">
    <property type="entry name" value="Transglutaminase-like"/>
</dbReference>
<keyword evidence="2" id="KW-0472">Membrane</keyword>
<feature type="transmembrane region" description="Helical" evidence="2">
    <location>
        <begin position="21"/>
        <end position="41"/>
    </location>
</feature>
<feature type="transmembrane region" description="Helical" evidence="2">
    <location>
        <begin position="217"/>
        <end position="238"/>
    </location>
</feature>
<keyword evidence="2" id="KW-1133">Transmembrane helix</keyword>
<protein>
    <submittedName>
        <fullName evidence="4">Transglutaminase domain-containing protein</fullName>
    </submittedName>
</protein>
<dbReference type="OrthoDB" id="3651060at2"/>
<dbReference type="InterPro" id="IPR038765">
    <property type="entry name" value="Papain-like_cys_pep_sf"/>
</dbReference>
<organism evidence="4 5">
    <name type="scientific">Pengzhenrongella frigida</name>
    <dbReference type="NCBI Taxonomy" id="1259133"/>
    <lineage>
        <taxon>Bacteria</taxon>
        <taxon>Bacillati</taxon>
        <taxon>Actinomycetota</taxon>
        <taxon>Actinomycetes</taxon>
        <taxon>Micrococcales</taxon>
        <taxon>Pengzhenrongella</taxon>
    </lineage>
</organism>
<feature type="domain" description="Transglutaminase-like" evidence="3">
    <location>
        <begin position="482"/>
        <end position="553"/>
    </location>
</feature>
<evidence type="ECO:0000259" key="3">
    <source>
        <dbReference type="SMART" id="SM00460"/>
    </source>
</evidence>
<feature type="transmembrane region" description="Helical" evidence="2">
    <location>
        <begin position="613"/>
        <end position="637"/>
    </location>
</feature>
<dbReference type="PANTHER" id="PTHR42736:SF1">
    <property type="entry name" value="PROTEIN-GLUTAMINE GAMMA-GLUTAMYLTRANSFERASE"/>
    <property type="match status" value="1"/>
</dbReference>
<dbReference type="AlphaFoldDB" id="A0A4Q5N6M2"/>
<accession>A0A4Q5N6M2</accession>
<gene>
    <name evidence="4" type="ORF">EUA98_02725</name>
</gene>
<dbReference type="Gene3D" id="3.10.620.30">
    <property type="match status" value="1"/>
</dbReference>
<keyword evidence="5" id="KW-1185">Reference proteome</keyword>
<dbReference type="Proteomes" id="UP000293764">
    <property type="component" value="Unassembled WGS sequence"/>
</dbReference>
<feature type="compositionally biased region" description="Basic and acidic residues" evidence="1">
    <location>
        <begin position="593"/>
        <end position="608"/>
    </location>
</feature>
<evidence type="ECO:0000313" key="5">
    <source>
        <dbReference type="Proteomes" id="UP000293764"/>
    </source>
</evidence>
<sequence>MTADLRAREPRARELRAAGTPPAVDVVVLVAGLAIALLPLLPVYGVAAVWPPILGGLVAGAAVAVVAAWRRWSALVTAAVAILVYLGAGASLATPGTTVFAVLPTPASITSLLAAVVTVWKQVLTLEPELGASGNLLVAPYLLAFVGVLVSVSIALRAEPRAAGVWAAVVAPVVLGLSVLLGTKQTVQPVAAGVVLVVLLVTWAAMRRGSLVARRLVSLTVMAAVVAASGAVVGPLLAPPARMVLRDDLVPPFDPKDHPSPLSGFREFVKDWKDTDLLTVHGLPEGATVRLATMDAFDGVVWNVAGAEAARGSGEFRRVGEHIATAERGSRARVEIEVHDLPLVWLPTVGYAESFAFDGPDARALADELRYNDATGTAVLTSGVPAGTRWTEEVVVPALPDDDEIGAAPVGSVSLPEPRNVPDAVSLFAGELAGTATSPVLIARSLEAGLAERGWFSHGLTDSGDYPSLSGHGADRLTTLLGGDLMVGDGEQYASAMALMARGMGLPARVVLGFVPDEEQAGAVQITIRGEDVQAWVEINFAGRGWVSFYPTPPDTKTPQDDTPQDQSQPQPQVMQPPPPPADPVMPPTEDTEQPRTEDAEQEARDDDSWRTFVAIGAAATVPVLLVLTPLLLIIAAKRRRRRLRRSTGDGVAQVVGGWDEILDHARDLRRAAPARATRREIAVDLAGAFAAAADDTRRTGAFGRLGISGAVVGLAADADAVVFGRGAPAVAQVDAYWAQVDVLAAAMRTVVPRRHRWRARWSTASLRARRTPRRARRT</sequence>
<evidence type="ECO:0000313" key="4">
    <source>
        <dbReference type="EMBL" id="RYV52627.1"/>
    </source>
</evidence>
<proteinExistence type="predicted"/>
<dbReference type="SUPFAM" id="SSF54001">
    <property type="entry name" value="Cysteine proteinases"/>
    <property type="match status" value="1"/>
</dbReference>
<feature type="transmembrane region" description="Helical" evidence="2">
    <location>
        <begin position="47"/>
        <end position="69"/>
    </location>
</feature>
<feature type="transmembrane region" description="Helical" evidence="2">
    <location>
        <begin position="76"/>
        <end position="103"/>
    </location>
</feature>
<dbReference type="Pfam" id="PF01841">
    <property type="entry name" value="Transglut_core"/>
    <property type="match status" value="1"/>
</dbReference>
<dbReference type="InterPro" id="IPR052901">
    <property type="entry name" value="Bact_TGase-like"/>
</dbReference>
<feature type="transmembrane region" description="Helical" evidence="2">
    <location>
        <begin position="187"/>
        <end position="205"/>
    </location>
</feature>
<dbReference type="PANTHER" id="PTHR42736">
    <property type="entry name" value="PROTEIN-GLUTAMINE GAMMA-GLUTAMYLTRANSFERASE"/>
    <property type="match status" value="1"/>
</dbReference>
<dbReference type="SMART" id="SM00460">
    <property type="entry name" value="TGc"/>
    <property type="match status" value="1"/>
</dbReference>
<evidence type="ECO:0000256" key="2">
    <source>
        <dbReference type="SAM" id="Phobius"/>
    </source>
</evidence>
<feature type="compositionally biased region" description="Pro residues" evidence="1">
    <location>
        <begin position="575"/>
        <end position="587"/>
    </location>
</feature>
<name>A0A4Q5N6M2_9MICO</name>
<evidence type="ECO:0000256" key="1">
    <source>
        <dbReference type="SAM" id="MobiDB-lite"/>
    </source>
</evidence>
<feature type="transmembrane region" description="Helical" evidence="2">
    <location>
        <begin position="136"/>
        <end position="156"/>
    </location>
</feature>
<feature type="compositionally biased region" description="Low complexity" evidence="1">
    <location>
        <begin position="557"/>
        <end position="574"/>
    </location>
</feature>